<evidence type="ECO:0008006" key="3">
    <source>
        <dbReference type="Google" id="ProtNLM"/>
    </source>
</evidence>
<dbReference type="EMBL" id="JBGBPQ010000001">
    <property type="protein sequence ID" value="KAL1529179.1"/>
    <property type="molecule type" value="Genomic_DNA"/>
</dbReference>
<dbReference type="Proteomes" id="UP001515480">
    <property type="component" value="Unassembled WGS sequence"/>
</dbReference>
<comment type="caution">
    <text evidence="1">The sequence shown here is derived from an EMBL/GenBank/DDBJ whole genome shotgun (WGS) entry which is preliminary data.</text>
</comment>
<organism evidence="1 2">
    <name type="scientific">Prymnesium parvum</name>
    <name type="common">Toxic golden alga</name>
    <dbReference type="NCBI Taxonomy" id="97485"/>
    <lineage>
        <taxon>Eukaryota</taxon>
        <taxon>Haptista</taxon>
        <taxon>Haptophyta</taxon>
        <taxon>Prymnesiophyceae</taxon>
        <taxon>Prymnesiales</taxon>
        <taxon>Prymnesiaceae</taxon>
        <taxon>Prymnesium</taxon>
    </lineage>
</organism>
<dbReference type="AlphaFoldDB" id="A0AB34K9J7"/>
<accession>A0AB34K9J7</accession>
<proteinExistence type="predicted"/>
<dbReference type="CDD" id="cd09272">
    <property type="entry name" value="RNase_HI_RT_Ty1"/>
    <property type="match status" value="1"/>
</dbReference>
<evidence type="ECO:0000313" key="1">
    <source>
        <dbReference type="EMBL" id="KAL1529179.1"/>
    </source>
</evidence>
<protein>
    <recommendedName>
        <fullName evidence="3">Reverse transcriptase Ty1/copia-type domain-containing protein</fullName>
    </recommendedName>
</protein>
<name>A0AB34K9J7_PRYPA</name>
<evidence type="ECO:0000313" key="2">
    <source>
        <dbReference type="Proteomes" id="UP001515480"/>
    </source>
</evidence>
<dbReference type="PANTHER" id="PTHR11439:SF483">
    <property type="entry name" value="PEPTIDE SYNTHASE GLIP-LIKE, PUTATIVE (AFU_ORTHOLOGUE AFUA_3G12920)-RELATED"/>
    <property type="match status" value="1"/>
</dbReference>
<dbReference type="PANTHER" id="PTHR11439">
    <property type="entry name" value="GAG-POL-RELATED RETROTRANSPOSON"/>
    <property type="match status" value="1"/>
</dbReference>
<reference evidence="1 2" key="1">
    <citation type="journal article" date="2024" name="Science">
        <title>Giant polyketide synthase enzymes in the biosynthesis of giant marine polyether toxins.</title>
        <authorList>
            <person name="Fallon T.R."/>
            <person name="Shende V.V."/>
            <person name="Wierzbicki I.H."/>
            <person name="Pendleton A.L."/>
            <person name="Watervoot N.F."/>
            <person name="Auber R.P."/>
            <person name="Gonzalez D.J."/>
            <person name="Wisecaver J.H."/>
            <person name="Moore B.S."/>
        </authorList>
    </citation>
    <scope>NUCLEOTIDE SEQUENCE [LARGE SCALE GENOMIC DNA]</scope>
    <source>
        <strain evidence="1 2">12B1</strain>
    </source>
</reference>
<gene>
    <name evidence="1" type="ORF">AB1Y20_000138</name>
</gene>
<sequence length="217" mass="23868">MSMIGALIYAVPSCRADVAQAVGVLARALTFPTDAMYLAAQRVLTYLAQTKSRGITYDGDLEGGDVLEAYSDSDWSVQHSTTGWVVLFGGAVVAWRSRKQHSISMSSTEAEIIAASDCALELVYLRGLLSEMGFPQDKPTVLHVDNAGAVELSRDLKSCQRSRHVERRYLKVRELAAAKMVEVRFVPTADNIADAFTKVMADSKAFLRHIQRCMNFS</sequence>
<keyword evidence="2" id="KW-1185">Reference proteome</keyword>